<name>A0A4Y2VMX6_ARAVE</name>
<comment type="caution">
    <text evidence="1">The sequence shown here is derived from an EMBL/GenBank/DDBJ whole genome shotgun (WGS) entry which is preliminary data.</text>
</comment>
<evidence type="ECO:0000313" key="1">
    <source>
        <dbReference type="EMBL" id="GBO26529.1"/>
    </source>
</evidence>
<evidence type="ECO:0000313" key="2">
    <source>
        <dbReference type="Proteomes" id="UP000499080"/>
    </source>
</evidence>
<proteinExistence type="predicted"/>
<accession>A0A4Y2VMX6</accession>
<organism evidence="1 2">
    <name type="scientific">Araneus ventricosus</name>
    <name type="common">Orbweaver spider</name>
    <name type="synonym">Epeira ventricosa</name>
    <dbReference type="NCBI Taxonomy" id="182803"/>
    <lineage>
        <taxon>Eukaryota</taxon>
        <taxon>Metazoa</taxon>
        <taxon>Ecdysozoa</taxon>
        <taxon>Arthropoda</taxon>
        <taxon>Chelicerata</taxon>
        <taxon>Arachnida</taxon>
        <taxon>Araneae</taxon>
        <taxon>Araneomorphae</taxon>
        <taxon>Entelegynae</taxon>
        <taxon>Araneoidea</taxon>
        <taxon>Araneidae</taxon>
        <taxon>Araneus</taxon>
    </lineage>
</organism>
<dbReference type="AlphaFoldDB" id="A0A4Y2VMX6"/>
<keyword evidence="2" id="KW-1185">Reference proteome</keyword>
<dbReference type="EMBL" id="BGPR01049540">
    <property type="protein sequence ID" value="GBO26529.1"/>
    <property type="molecule type" value="Genomic_DNA"/>
</dbReference>
<dbReference type="Proteomes" id="UP000499080">
    <property type="component" value="Unassembled WGS sequence"/>
</dbReference>
<protein>
    <submittedName>
        <fullName evidence="1">Uncharacterized protein</fullName>
    </submittedName>
</protein>
<reference evidence="1 2" key="1">
    <citation type="journal article" date="2019" name="Sci. Rep.">
        <title>Orb-weaving spider Araneus ventricosus genome elucidates the spidroin gene catalogue.</title>
        <authorList>
            <person name="Kono N."/>
            <person name="Nakamura H."/>
            <person name="Ohtoshi R."/>
            <person name="Moran D.A.P."/>
            <person name="Shinohara A."/>
            <person name="Yoshida Y."/>
            <person name="Fujiwara M."/>
            <person name="Mori M."/>
            <person name="Tomita M."/>
            <person name="Arakawa K."/>
        </authorList>
    </citation>
    <scope>NUCLEOTIDE SEQUENCE [LARGE SCALE GENOMIC DNA]</scope>
</reference>
<feature type="non-terminal residue" evidence="1">
    <location>
        <position position="1"/>
    </location>
</feature>
<gene>
    <name evidence="1" type="ORF">AVEN_66945_1</name>
</gene>
<sequence length="166" mass="18750">GGVWAFLQQQRAATPAVALLVSSGVWHIATGSDRLPLWRFSGFQTHDFHWRFDPFGDGSTAYGLHYDAHSALWQQQVVLQHTDSLVVRSQSRQNLCVPATLAARPSKGHPDIPIRLQTIRNSNPSIPLWQFSLASHTDERFFPSRVPKIPEWNRGECPALRLANYL</sequence>